<protein>
    <submittedName>
        <fullName evidence="6">Uncharacterized protein</fullName>
    </submittedName>
</protein>
<dbReference type="AlphaFoldDB" id="A0A9P7G5H3"/>
<gene>
    <name evidence="6" type="ORF">DXG03_009336</name>
</gene>
<evidence type="ECO:0000313" key="6">
    <source>
        <dbReference type="EMBL" id="KAG5643928.1"/>
    </source>
</evidence>
<keyword evidence="4" id="KW-1015">Disulfide bond</keyword>
<evidence type="ECO:0000256" key="4">
    <source>
        <dbReference type="ARBA" id="ARBA00023157"/>
    </source>
</evidence>
<dbReference type="PANTHER" id="PTHR11245">
    <property type="entry name" value="STANNIOCALCIN"/>
    <property type="match status" value="1"/>
</dbReference>
<comment type="similarity">
    <text evidence="1">Belongs to the stanniocalcin family.</text>
</comment>
<keyword evidence="3" id="KW-0372">Hormone</keyword>
<comment type="caution">
    <text evidence="6">The sequence shown here is derived from an EMBL/GenBank/DDBJ whole genome shotgun (WGS) entry which is preliminary data.</text>
</comment>
<evidence type="ECO:0000256" key="1">
    <source>
        <dbReference type="ARBA" id="ARBA00008693"/>
    </source>
</evidence>
<dbReference type="OrthoDB" id="2251794at2759"/>
<evidence type="ECO:0000256" key="5">
    <source>
        <dbReference type="SAM" id="SignalP"/>
    </source>
</evidence>
<dbReference type="GO" id="GO:0005615">
    <property type="term" value="C:extracellular space"/>
    <property type="evidence" value="ECO:0007669"/>
    <property type="project" value="TreeGrafter"/>
</dbReference>
<accession>A0A9P7G5H3</accession>
<dbReference type="GO" id="GO:0005179">
    <property type="term" value="F:hormone activity"/>
    <property type="evidence" value="ECO:0007669"/>
    <property type="project" value="UniProtKB-KW"/>
</dbReference>
<dbReference type="Pfam" id="PF03298">
    <property type="entry name" value="Stanniocalcin"/>
    <property type="match status" value="1"/>
</dbReference>
<keyword evidence="7" id="KW-1185">Reference proteome</keyword>
<dbReference type="EMBL" id="JABCKV010000089">
    <property type="protein sequence ID" value="KAG5643928.1"/>
    <property type="molecule type" value="Genomic_DNA"/>
</dbReference>
<dbReference type="InterPro" id="IPR004978">
    <property type="entry name" value="Stanniocalcin"/>
</dbReference>
<dbReference type="PANTHER" id="PTHR11245:SF6">
    <property type="entry name" value="DUF19 DOMAIN-CONTAINING PROTEIN"/>
    <property type="match status" value="1"/>
</dbReference>
<reference evidence="6" key="2">
    <citation type="submission" date="2021-10" db="EMBL/GenBank/DDBJ databases">
        <title>Phylogenomics reveals ancestral predisposition of the termite-cultivated fungus Termitomyces towards a domesticated lifestyle.</title>
        <authorList>
            <person name="Auxier B."/>
            <person name="Grum-Grzhimaylo A."/>
            <person name="Cardenas M.E."/>
            <person name="Lodge J.D."/>
            <person name="Laessoe T."/>
            <person name="Pedersen O."/>
            <person name="Smith M.E."/>
            <person name="Kuyper T.W."/>
            <person name="Franco-Molano E.A."/>
            <person name="Baroni T.J."/>
            <person name="Aanen D.K."/>
        </authorList>
    </citation>
    <scope>NUCLEOTIDE SEQUENCE</scope>
    <source>
        <strain evidence="6">AP01</strain>
        <tissue evidence="6">Mycelium</tissue>
    </source>
</reference>
<dbReference type="Proteomes" id="UP000775547">
    <property type="component" value="Unassembled WGS sequence"/>
</dbReference>
<reference evidence="6" key="1">
    <citation type="submission" date="2020-07" db="EMBL/GenBank/DDBJ databases">
        <authorList>
            <person name="Nieuwenhuis M."/>
            <person name="Van De Peppel L.J.J."/>
        </authorList>
    </citation>
    <scope>NUCLEOTIDE SEQUENCE</scope>
    <source>
        <strain evidence="6">AP01</strain>
        <tissue evidence="6">Mycelium</tissue>
    </source>
</reference>
<name>A0A9P7G5H3_9AGAR</name>
<keyword evidence="5" id="KW-0732">Signal</keyword>
<feature type="signal peptide" evidence="5">
    <location>
        <begin position="1"/>
        <end position="31"/>
    </location>
</feature>
<sequence>MPTSNISGAPGLVFSALIILLILATSLTVNASPTSPLTSRQTSPSICTKPPRDSCAFYADCLESQYHCGANGYPIGYGQNFCEKFGARRAELSAKGQTWMLDTMQCLQRELVPEATSTVGVTCTSLEKKAFASHAHCYVDSGLCALPPSDWAAIVAIVEFKTLFKSLDSFIATLKAGNGCLKAYLWFLAHLIF</sequence>
<feature type="chain" id="PRO_5040245716" evidence="5">
    <location>
        <begin position="32"/>
        <end position="193"/>
    </location>
</feature>
<evidence type="ECO:0000256" key="3">
    <source>
        <dbReference type="ARBA" id="ARBA00022702"/>
    </source>
</evidence>
<dbReference type="GO" id="GO:0006874">
    <property type="term" value="P:intracellular calcium ion homeostasis"/>
    <property type="evidence" value="ECO:0007669"/>
    <property type="project" value="TreeGrafter"/>
</dbReference>
<proteinExistence type="inferred from homology"/>
<evidence type="ECO:0000256" key="2">
    <source>
        <dbReference type="ARBA" id="ARBA00011748"/>
    </source>
</evidence>
<organism evidence="6 7">
    <name type="scientific">Asterophora parasitica</name>
    <dbReference type="NCBI Taxonomy" id="117018"/>
    <lineage>
        <taxon>Eukaryota</taxon>
        <taxon>Fungi</taxon>
        <taxon>Dikarya</taxon>
        <taxon>Basidiomycota</taxon>
        <taxon>Agaricomycotina</taxon>
        <taxon>Agaricomycetes</taxon>
        <taxon>Agaricomycetidae</taxon>
        <taxon>Agaricales</taxon>
        <taxon>Tricholomatineae</taxon>
        <taxon>Lyophyllaceae</taxon>
        <taxon>Asterophora</taxon>
    </lineage>
</organism>
<evidence type="ECO:0000313" key="7">
    <source>
        <dbReference type="Proteomes" id="UP000775547"/>
    </source>
</evidence>
<comment type="subunit">
    <text evidence="2">Homodimer; disulfide-linked.</text>
</comment>